<reference evidence="3 4" key="1">
    <citation type="journal article" date="2015" name="Genome Announc.">
        <title>Genome sequence and annotation of Trichoderma parareesei, the ancestor of the cellulase producer Trichoderma reesei.</title>
        <authorList>
            <person name="Yang D."/>
            <person name="Pomraning K."/>
            <person name="Kopchinskiy A."/>
            <person name="Karimi Aghcheh R."/>
            <person name="Atanasova L."/>
            <person name="Chenthamara K."/>
            <person name="Baker S.E."/>
            <person name="Zhang R."/>
            <person name="Shen Q."/>
            <person name="Freitag M."/>
            <person name="Kubicek C.P."/>
            <person name="Druzhinina I.S."/>
        </authorList>
    </citation>
    <scope>NUCLEOTIDE SEQUENCE [LARGE SCALE GENOMIC DNA]</scope>
    <source>
        <strain evidence="3 4">CBS 125925</strain>
    </source>
</reference>
<gene>
    <name evidence="3" type="ORF">A9Z42_0089360</name>
</gene>
<name>A0A2H2ZKZ5_TRIPA</name>
<proteinExistence type="predicted"/>
<protein>
    <recommendedName>
        <fullName evidence="5">DUF3716 domain-containing protein</fullName>
    </recommendedName>
</protein>
<dbReference type="Pfam" id="PF12511">
    <property type="entry name" value="DUF3716"/>
    <property type="match status" value="1"/>
</dbReference>
<dbReference type="Proteomes" id="UP000219286">
    <property type="component" value="Unassembled WGS sequence"/>
</dbReference>
<evidence type="ECO:0000313" key="4">
    <source>
        <dbReference type="Proteomes" id="UP000219286"/>
    </source>
</evidence>
<sequence length="987" mass="110755">MDEATILGQLPADQRDAAVTQAESKFWPAFLAQKDAQHADFIRAFEVPLTKAKVELGTLDGQREQLTKIRENLALQLNQVERELAQVVLDYDRKANETLMLEKRYEQAEQNWLQHREGQVEAMVCWFQDRRAGRMTAQDQTAQDQTAQDQTAQDQTAQDQTAQDQTAQDQTGKVASQNQTGKVTAQDQAGTRVDAAAEKIASRDSTAVIKATRSVSTETTRGESWNDLSLRVSPSESAIFTRQVAAKTPIAPLPSAALRSVPKDPVFLVNLVDADDQVIGPIYKTEPWNQWVKAILNMPIKRDVKVRRGRKFTTDHLTAIYDHTEAKGVKWLSCMIQAIGEIQGKRCLSCNKNQGAFDDCIIIGTPLFQKCGNCEWNRQGCHGAALVAEAEGSSAGPAQEKEVSKEVSSDGGADRALKGRAAPSQEDGVSNGEIGADTSREPPQQTDPARPAAQERRGLPTSRPPVHQTEQLSTSWERPELKAYPTSIGFTPANVPPSRPPSQDFETPTPRSLKSSPEATKSILPLPKITRDVLVLKHKDGVYTEPEIVAGVPLDKIDPSHPYWDPDWPNLEQSIEPLLAHCEDEYKVAMAKRGSKEDKATKRFQLGRQVNRGKEIIKFLEEGEISPFQLLSKKYTAYGKGSITSYDTLFRMCHALRELKHFKAKGKIDVEPLEWMRHRLHELWEELGSEFKPAEAIRGFYHDPKMAQLREECGMKNIGRPRGSKAHRRSDTTPADAHSAAKRKRSSFHSPSRNGEEYDRSSMEFMSESGNNTTVLELRSPVPGGPITKRARSLSPSIRPYRVTVDDTTEFTDKDASSGTPLTQNDFRIDQIKSRLYTTPAGLTQYLHWIKEDRCLEHQTLQGDSPVTWRALSEPVNFDVRLVDLVEVLWNRRELKAHFAMTQRSMQISPHIGPRGDVMVSFNRERTLKRLIKVLEARGVRTIEGSPEELRRRWTAMQSETLSKENYELSSRGSRRPAALTAPPVVW</sequence>
<evidence type="ECO:0000256" key="2">
    <source>
        <dbReference type="SAM" id="MobiDB-lite"/>
    </source>
</evidence>
<keyword evidence="1" id="KW-0175">Coiled coil</keyword>
<dbReference type="OrthoDB" id="4800057at2759"/>
<dbReference type="AlphaFoldDB" id="A0A2H2ZKZ5"/>
<feature type="region of interest" description="Disordered" evidence="2">
    <location>
        <begin position="136"/>
        <end position="192"/>
    </location>
</feature>
<dbReference type="InterPro" id="IPR022190">
    <property type="entry name" value="DUF3716"/>
</dbReference>
<feature type="coiled-coil region" evidence="1">
    <location>
        <begin position="63"/>
        <end position="111"/>
    </location>
</feature>
<comment type="caution">
    <text evidence="3">The sequence shown here is derived from an EMBL/GenBank/DDBJ whole genome shotgun (WGS) entry which is preliminary data.</text>
</comment>
<dbReference type="EMBL" id="LFMI01000814">
    <property type="protein sequence ID" value="OTA08007.1"/>
    <property type="molecule type" value="Genomic_DNA"/>
</dbReference>
<evidence type="ECO:0000256" key="1">
    <source>
        <dbReference type="SAM" id="Coils"/>
    </source>
</evidence>
<evidence type="ECO:0008006" key="5">
    <source>
        <dbReference type="Google" id="ProtNLM"/>
    </source>
</evidence>
<feature type="compositionally biased region" description="Polar residues" evidence="2">
    <location>
        <begin position="504"/>
        <end position="519"/>
    </location>
</feature>
<evidence type="ECO:0000313" key="3">
    <source>
        <dbReference type="EMBL" id="OTA08007.1"/>
    </source>
</evidence>
<feature type="compositionally biased region" description="Polar residues" evidence="2">
    <location>
        <begin position="173"/>
        <end position="189"/>
    </location>
</feature>
<feature type="compositionally biased region" description="Low complexity" evidence="2">
    <location>
        <begin position="136"/>
        <end position="171"/>
    </location>
</feature>
<accession>A0A2H2ZKZ5</accession>
<feature type="region of interest" description="Disordered" evidence="2">
    <location>
        <begin position="392"/>
        <end position="520"/>
    </location>
</feature>
<keyword evidence="4" id="KW-1185">Reference proteome</keyword>
<organism evidence="3 4">
    <name type="scientific">Trichoderma parareesei</name>
    <name type="common">Filamentous fungus</name>
    <dbReference type="NCBI Taxonomy" id="858221"/>
    <lineage>
        <taxon>Eukaryota</taxon>
        <taxon>Fungi</taxon>
        <taxon>Dikarya</taxon>
        <taxon>Ascomycota</taxon>
        <taxon>Pezizomycotina</taxon>
        <taxon>Sordariomycetes</taxon>
        <taxon>Hypocreomycetidae</taxon>
        <taxon>Hypocreales</taxon>
        <taxon>Hypocreaceae</taxon>
        <taxon>Trichoderma</taxon>
    </lineage>
</organism>
<feature type="region of interest" description="Disordered" evidence="2">
    <location>
        <begin position="715"/>
        <end position="795"/>
    </location>
</feature>
<feature type="compositionally biased region" description="Basic and acidic residues" evidence="2">
    <location>
        <begin position="399"/>
        <end position="417"/>
    </location>
</feature>